<dbReference type="AlphaFoldDB" id="A0A1I1N247"/>
<dbReference type="STRING" id="910347.SAMN05421773_107192"/>
<keyword evidence="4" id="KW-0274">FAD</keyword>
<comment type="cofactor">
    <cofactor evidence="1">
        <name>FAD</name>
        <dbReference type="ChEBI" id="CHEBI:57692"/>
    </cofactor>
</comment>
<dbReference type="GO" id="GO:0005504">
    <property type="term" value="F:fatty acid binding"/>
    <property type="evidence" value="ECO:0007669"/>
    <property type="project" value="TreeGrafter"/>
</dbReference>
<organism evidence="10 11">
    <name type="scientific">Streptomyces aidingensis</name>
    <dbReference type="NCBI Taxonomy" id="910347"/>
    <lineage>
        <taxon>Bacteria</taxon>
        <taxon>Bacillati</taxon>
        <taxon>Actinomycetota</taxon>
        <taxon>Actinomycetes</taxon>
        <taxon>Kitasatosporales</taxon>
        <taxon>Streptomycetaceae</taxon>
        <taxon>Streptomyces</taxon>
    </lineage>
</organism>
<dbReference type="PANTHER" id="PTHR10909:SF382">
    <property type="entry name" value="ACYL-COENZYME A OXIDASE"/>
    <property type="match status" value="1"/>
</dbReference>
<dbReference type="FunFam" id="1.20.140.10:FF:000007">
    <property type="entry name" value="Acyl-coenzyme A oxidase"/>
    <property type="match status" value="1"/>
</dbReference>
<keyword evidence="6" id="KW-0560">Oxidoreductase</keyword>
<feature type="domain" description="Acyl-CoA oxidase C-alpha1" evidence="9">
    <location>
        <begin position="276"/>
        <end position="420"/>
    </location>
</feature>
<keyword evidence="7" id="KW-0443">Lipid metabolism</keyword>
<dbReference type="PIRSF" id="PIRSF000168">
    <property type="entry name" value="Acyl-CoA_oxidase"/>
    <property type="match status" value="1"/>
</dbReference>
<dbReference type="SUPFAM" id="SSF56645">
    <property type="entry name" value="Acyl-CoA dehydrogenase NM domain-like"/>
    <property type="match status" value="1"/>
</dbReference>
<dbReference type="EMBL" id="FOLM01000007">
    <property type="protein sequence ID" value="SFC91744.1"/>
    <property type="molecule type" value="Genomic_DNA"/>
</dbReference>
<evidence type="ECO:0000256" key="4">
    <source>
        <dbReference type="ARBA" id="ARBA00022827"/>
    </source>
</evidence>
<dbReference type="PANTHER" id="PTHR10909">
    <property type="entry name" value="ELECTRON TRANSPORT OXIDOREDUCTASE"/>
    <property type="match status" value="1"/>
</dbReference>
<protein>
    <submittedName>
        <fullName evidence="10">Acyl-CoA oxidase</fullName>
    </submittedName>
</protein>
<dbReference type="OrthoDB" id="1144545at2"/>
<dbReference type="InterPro" id="IPR046373">
    <property type="entry name" value="Acyl-CoA_Oxase/DH_mid-dom_sf"/>
</dbReference>
<dbReference type="Gene3D" id="1.20.140.10">
    <property type="entry name" value="Butyryl-CoA Dehydrogenase, subunit A, domain 3"/>
    <property type="match status" value="2"/>
</dbReference>
<dbReference type="GO" id="GO:0055088">
    <property type="term" value="P:lipid homeostasis"/>
    <property type="evidence" value="ECO:0007669"/>
    <property type="project" value="TreeGrafter"/>
</dbReference>
<dbReference type="RefSeq" id="WP_093839295.1">
    <property type="nucleotide sequence ID" value="NZ_FOLM01000007.1"/>
</dbReference>
<evidence type="ECO:0000259" key="9">
    <source>
        <dbReference type="Pfam" id="PF22924"/>
    </source>
</evidence>
<dbReference type="GO" id="GO:0003997">
    <property type="term" value="F:acyl-CoA oxidase activity"/>
    <property type="evidence" value="ECO:0007669"/>
    <property type="project" value="InterPro"/>
</dbReference>
<dbReference type="GO" id="GO:0033540">
    <property type="term" value="P:fatty acid beta-oxidation using acyl-CoA oxidase"/>
    <property type="evidence" value="ECO:0007669"/>
    <property type="project" value="TreeGrafter"/>
</dbReference>
<keyword evidence="3" id="KW-0285">Flavoprotein</keyword>
<dbReference type="Pfam" id="PF01756">
    <property type="entry name" value="ACOX"/>
    <property type="match status" value="1"/>
</dbReference>
<evidence type="ECO:0000256" key="1">
    <source>
        <dbReference type="ARBA" id="ARBA00001974"/>
    </source>
</evidence>
<evidence type="ECO:0000313" key="10">
    <source>
        <dbReference type="EMBL" id="SFC91744.1"/>
    </source>
</evidence>
<evidence type="ECO:0000256" key="7">
    <source>
        <dbReference type="ARBA" id="ARBA00023098"/>
    </source>
</evidence>
<dbReference type="Proteomes" id="UP000199207">
    <property type="component" value="Unassembled WGS sequence"/>
</dbReference>
<dbReference type="SUPFAM" id="SSF47203">
    <property type="entry name" value="Acyl-CoA dehydrogenase C-terminal domain-like"/>
    <property type="match status" value="2"/>
</dbReference>
<evidence type="ECO:0000256" key="2">
    <source>
        <dbReference type="ARBA" id="ARBA00006288"/>
    </source>
</evidence>
<dbReference type="Pfam" id="PF22924">
    <property type="entry name" value="ACOX_C_alpha1"/>
    <property type="match status" value="1"/>
</dbReference>
<feature type="domain" description="Acyl-CoA oxidase C-terminal" evidence="8">
    <location>
        <begin position="448"/>
        <end position="592"/>
    </location>
</feature>
<keyword evidence="5" id="KW-0276">Fatty acid metabolism</keyword>
<gene>
    <name evidence="10" type="ORF">SAMN05421773_107192</name>
</gene>
<name>A0A1I1N247_9ACTN</name>
<evidence type="ECO:0000256" key="5">
    <source>
        <dbReference type="ARBA" id="ARBA00022832"/>
    </source>
</evidence>
<evidence type="ECO:0000313" key="11">
    <source>
        <dbReference type="Proteomes" id="UP000199207"/>
    </source>
</evidence>
<dbReference type="InterPro" id="IPR009100">
    <property type="entry name" value="AcylCoA_DH/oxidase_NM_dom_sf"/>
</dbReference>
<dbReference type="InterPro" id="IPR036250">
    <property type="entry name" value="AcylCo_DH-like_C"/>
</dbReference>
<dbReference type="Gene3D" id="2.40.110.10">
    <property type="entry name" value="Butyryl-CoA Dehydrogenase, subunit A, domain 2"/>
    <property type="match status" value="1"/>
</dbReference>
<reference evidence="10 11" key="1">
    <citation type="submission" date="2016-10" db="EMBL/GenBank/DDBJ databases">
        <authorList>
            <person name="de Groot N.N."/>
        </authorList>
    </citation>
    <scope>NUCLEOTIDE SEQUENCE [LARGE SCALE GENOMIC DNA]</scope>
    <source>
        <strain evidence="10 11">CGMCC 4.5739</strain>
    </source>
</reference>
<dbReference type="GO" id="GO:0071949">
    <property type="term" value="F:FAD binding"/>
    <property type="evidence" value="ECO:0007669"/>
    <property type="project" value="InterPro"/>
</dbReference>
<evidence type="ECO:0000256" key="6">
    <source>
        <dbReference type="ARBA" id="ARBA00023002"/>
    </source>
</evidence>
<dbReference type="InterPro" id="IPR055060">
    <property type="entry name" value="ACOX_C_alpha1"/>
</dbReference>
<keyword evidence="11" id="KW-1185">Reference proteome</keyword>
<dbReference type="InterPro" id="IPR002655">
    <property type="entry name" value="Acyl-CoA_oxidase_C"/>
</dbReference>
<comment type="similarity">
    <text evidence="2">Belongs to the acyl-CoA oxidase family.</text>
</comment>
<proteinExistence type="inferred from homology"/>
<evidence type="ECO:0000259" key="8">
    <source>
        <dbReference type="Pfam" id="PF01756"/>
    </source>
</evidence>
<evidence type="ECO:0000256" key="3">
    <source>
        <dbReference type="ARBA" id="ARBA00022630"/>
    </source>
</evidence>
<sequence length="615" mass="66994">MTSSASAELSRLLFDGRYEQTHQDLHELLLDPVFDFREGLTMTEAGKLAYERSRAVHAGLERPRDVLADPWRLFALAEWPSLVDVSTFSLLMVHYNLAFGTVVEHGDREDLKDLFDELDRLDSFSPYMATELGYGNNVAALRTEAVYDSATETFVLNTPDALAQKYMSYSGFQDVPKLAVVMARLKADGKDHGVYPFLVRISDGKQLCRGVHAAPCPEKPVQGLDNGLTWFDHVRVPRRQLLHGDMGGFDADGVFRPASGNRRKRFLRAMNRILPGRLCVSSAATGAGRASVYIALRFAAQRLTNAPGRNDLPIIEYRSHQLALYTALSRTYAMTLLLNHAKREFTAAPQDALSAGLNHLVSITKALSTWEMTDVVATCRERCGAQGIFSANRIADYGSLLQGLVTAEGDNQVLLATTAGQIIAQYGDGDGTEPAPAPDPAGRHLGDLAFLVAAVRHREAELLREAAAAMADDTGGRTYFENWNGTINTGLEMARARGVRTALECFAAALGTLEDESARTALGLLAALYGLSEVRRDAGWYLARGVLTAEQVERLPRETDMLCVRLQPYTDALIGGFRLSPELLRAPIAADDYVSAFQQCTGAFGPAAGAVAEGS</sequence>
<dbReference type="InterPro" id="IPR012258">
    <property type="entry name" value="Acyl-CoA_oxidase"/>
</dbReference>
<accession>A0A1I1N247</accession>